<dbReference type="RefSeq" id="WP_204700203.1">
    <property type="nucleotide sequence ID" value="NZ_JAFBDQ010000001.1"/>
</dbReference>
<name>A0A938XQA9_9FIRM</name>
<evidence type="ECO:0000313" key="2">
    <source>
        <dbReference type="EMBL" id="MBM7555496.1"/>
    </source>
</evidence>
<dbReference type="PROSITE" id="PS50011">
    <property type="entry name" value="PROTEIN_KINASE_DOM"/>
    <property type="match status" value="1"/>
</dbReference>
<dbReference type="Pfam" id="PF00069">
    <property type="entry name" value="Pkinase"/>
    <property type="match status" value="1"/>
</dbReference>
<proteinExistence type="predicted"/>
<protein>
    <submittedName>
        <fullName evidence="2">Serine/threonine protein kinase</fullName>
    </submittedName>
</protein>
<dbReference type="GO" id="GO:0004674">
    <property type="term" value="F:protein serine/threonine kinase activity"/>
    <property type="evidence" value="ECO:0007669"/>
    <property type="project" value="UniProtKB-KW"/>
</dbReference>
<dbReference type="Gene3D" id="1.10.510.10">
    <property type="entry name" value="Transferase(Phosphotransferase) domain 1"/>
    <property type="match status" value="1"/>
</dbReference>
<evidence type="ECO:0000259" key="1">
    <source>
        <dbReference type="PROSITE" id="PS50011"/>
    </source>
</evidence>
<sequence>MKKMPQLGDEVKMELANKYYKINKKLGDGTQGQVYEVEKDGCKLALKWYKPNKATIKQRKMIRELIRIGAPCSRFLWPLDLAVSDKIAGFGYIMDLRAENYKSISELVARRVEPSFKVLCTIAYQLADSYRQLHSRGYCYRDINFNNIFFDPQTGDILICDNDNVGIDGVSEASVLGTQRFMAPEVVRGEKKPSTNTDLFSLAVLLFYIFINNHPLHGKKESQIRCFDLPAMKKIYGEEPVFIFDPQDSSNQPDPREHKNALLSWPLYPQFVKKLFIQSFTKGLNNPNQRVREGQWRKIMLRLRDSIFYCAHCGAENFFDPAKMSVERPGQCWNCKQQLELPYRINIDDAIENTVMLTHEAKLYPHHLKSTSKRDFSQPLAEVVQHPRDPSIWGLKNLDNKKWRVTTKASQIKEVEPGKSVVLASGVEINFGNRYGQIIY</sequence>
<dbReference type="InterPro" id="IPR011009">
    <property type="entry name" value="Kinase-like_dom_sf"/>
</dbReference>
<dbReference type="AlphaFoldDB" id="A0A938XQA9"/>
<dbReference type="SMART" id="SM00220">
    <property type="entry name" value="S_TKc"/>
    <property type="match status" value="1"/>
</dbReference>
<keyword evidence="2" id="KW-0418">Kinase</keyword>
<dbReference type="InterPro" id="IPR000719">
    <property type="entry name" value="Prot_kinase_dom"/>
</dbReference>
<accession>A0A938XQA9</accession>
<dbReference type="SUPFAM" id="SSF56112">
    <property type="entry name" value="Protein kinase-like (PK-like)"/>
    <property type="match status" value="1"/>
</dbReference>
<dbReference type="PANTHER" id="PTHR44167">
    <property type="entry name" value="OVARIAN-SPECIFIC SERINE/THREONINE-PROTEIN KINASE LOK-RELATED"/>
    <property type="match status" value="1"/>
</dbReference>
<feature type="domain" description="Protein kinase" evidence="1">
    <location>
        <begin position="20"/>
        <end position="309"/>
    </location>
</feature>
<reference evidence="2" key="1">
    <citation type="submission" date="2021-01" db="EMBL/GenBank/DDBJ databases">
        <title>Genomic Encyclopedia of Type Strains, Phase IV (KMG-IV): sequencing the most valuable type-strain genomes for metagenomic binning, comparative biology and taxonomic classification.</title>
        <authorList>
            <person name="Goeker M."/>
        </authorList>
    </citation>
    <scope>NUCLEOTIDE SEQUENCE</scope>
    <source>
        <strain evidence="2">DSM 23230</strain>
    </source>
</reference>
<keyword evidence="3" id="KW-1185">Reference proteome</keyword>
<gene>
    <name evidence="2" type="ORF">JOC47_000320</name>
</gene>
<dbReference type="EMBL" id="JAFBDQ010000001">
    <property type="protein sequence ID" value="MBM7555496.1"/>
    <property type="molecule type" value="Genomic_DNA"/>
</dbReference>
<dbReference type="Gene3D" id="3.30.200.20">
    <property type="entry name" value="Phosphorylase Kinase, domain 1"/>
    <property type="match status" value="1"/>
</dbReference>
<dbReference type="GO" id="GO:0005524">
    <property type="term" value="F:ATP binding"/>
    <property type="evidence" value="ECO:0007669"/>
    <property type="project" value="InterPro"/>
</dbReference>
<keyword evidence="2" id="KW-0808">Transferase</keyword>
<comment type="caution">
    <text evidence="2">The sequence shown here is derived from an EMBL/GenBank/DDBJ whole genome shotgun (WGS) entry which is preliminary data.</text>
</comment>
<keyword evidence="2" id="KW-0723">Serine/threonine-protein kinase</keyword>
<dbReference type="PANTHER" id="PTHR44167:SF24">
    <property type="entry name" value="SERINE_THREONINE-PROTEIN KINASE CHK2"/>
    <property type="match status" value="1"/>
</dbReference>
<evidence type="ECO:0000313" key="3">
    <source>
        <dbReference type="Proteomes" id="UP000774000"/>
    </source>
</evidence>
<organism evidence="2 3">
    <name type="scientific">Halanaerobacter jeridensis</name>
    <dbReference type="NCBI Taxonomy" id="706427"/>
    <lineage>
        <taxon>Bacteria</taxon>
        <taxon>Bacillati</taxon>
        <taxon>Bacillota</taxon>
        <taxon>Clostridia</taxon>
        <taxon>Halanaerobiales</taxon>
        <taxon>Halobacteroidaceae</taxon>
        <taxon>Halanaerobacter</taxon>
    </lineage>
</organism>
<dbReference type="Proteomes" id="UP000774000">
    <property type="component" value="Unassembled WGS sequence"/>
</dbReference>